<evidence type="ECO:0000256" key="4">
    <source>
        <dbReference type="PIRNR" id="PIRNR006707"/>
    </source>
</evidence>
<organism evidence="6 7">
    <name type="scientific">Phaeocystidibacter marisrubri</name>
    <dbReference type="NCBI Taxonomy" id="1577780"/>
    <lineage>
        <taxon>Bacteria</taxon>
        <taxon>Pseudomonadati</taxon>
        <taxon>Bacteroidota</taxon>
        <taxon>Flavobacteriia</taxon>
        <taxon>Flavobacteriales</taxon>
        <taxon>Phaeocystidibacteraceae</taxon>
        <taxon>Phaeocystidibacter</taxon>
    </lineage>
</organism>
<dbReference type="OrthoDB" id="9792628at2"/>
<dbReference type="SUPFAM" id="SSF46785">
    <property type="entry name" value="Winged helix' DNA-binding domain"/>
    <property type="match status" value="1"/>
</dbReference>
<dbReference type="GO" id="GO:0003700">
    <property type="term" value="F:DNA-binding transcription factor activity"/>
    <property type="evidence" value="ECO:0007669"/>
    <property type="project" value="InterPro"/>
</dbReference>
<sequence>MEFQQAKERFIQTWGTLGSQWGINRTMAQVHALLLISPSPLSTDEVMEELGISRGNANMNLRGLVDWGLVYRDILKGDRKDYFRAEKDLWIVAKRIADERKRRELDTVKDQLMLLKGVEGDTPEVTEFKKVITDIDKVTSEAVQVLGMLTSAADNFLVKAIRKLRV</sequence>
<dbReference type="PIRSF" id="PIRSF006707">
    <property type="entry name" value="MJ1563"/>
    <property type="match status" value="1"/>
</dbReference>
<feature type="domain" description="HTH marR-type" evidence="5">
    <location>
        <begin position="22"/>
        <end position="79"/>
    </location>
</feature>
<evidence type="ECO:0000259" key="5">
    <source>
        <dbReference type="Pfam" id="PF12802"/>
    </source>
</evidence>
<dbReference type="PANTHER" id="PTHR38465:SF1">
    <property type="entry name" value="HTH-TYPE TRANSCRIPTIONAL REGULATOR MJ1563-RELATED"/>
    <property type="match status" value="1"/>
</dbReference>
<dbReference type="Pfam" id="PF12802">
    <property type="entry name" value="MarR_2"/>
    <property type="match status" value="1"/>
</dbReference>
<dbReference type="AlphaFoldDB" id="A0A6L3ZK49"/>
<evidence type="ECO:0000256" key="3">
    <source>
        <dbReference type="ARBA" id="ARBA00023163"/>
    </source>
</evidence>
<name>A0A6L3ZK49_9FLAO</name>
<keyword evidence="3 4" id="KW-0804">Transcription</keyword>
<dbReference type="InterPro" id="IPR026282">
    <property type="entry name" value="MJ1563"/>
</dbReference>
<comment type="similarity">
    <text evidence="4">Belongs to the GbsR family.</text>
</comment>
<dbReference type="Proteomes" id="UP000484164">
    <property type="component" value="Unassembled WGS sequence"/>
</dbReference>
<proteinExistence type="inferred from homology"/>
<dbReference type="RefSeq" id="WP_151692751.1">
    <property type="nucleotide sequence ID" value="NZ_BMGX01000002.1"/>
</dbReference>
<keyword evidence="1 4" id="KW-0805">Transcription regulation</keyword>
<gene>
    <name evidence="6" type="ORF">F8C82_06580</name>
</gene>
<dbReference type="InterPro" id="IPR000835">
    <property type="entry name" value="HTH_MarR-typ"/>
</dbReference>
<comment type="caution">
    <text evidence="6">The sequence shown here is derived from an EMBL/GenBank/DDBJ whole genome shotgun (WGS) entry which is preliminary data.</text>
</comment>
<dbReference type="InterPro" id="IPR036388">
    <property type="entry name" value="WH-like_DNA-bd_sf"/>
</dbReference>
<accession>A0A6L3ZK49</accession>
<dbReference type="GO" id="GO:0003677">
    <property type="term" value="F:DNA binding"/>
    <property type="evidence" value="ECO:0007669"/>
    <property type="project" value="UniProtKB-UniRule"/>
</dbReference>
<evidence type="ECO:0000256" key="2">
    <source>
        <dbReference type="ARBA" id="ARBA00023125"/>
    </source>
</evidence>
<evidence type="ECO:0000313" key="7">
    <source>
        <dbReference type="Proteomes" id="UP000484164"/>
    </source>
</evidence>
<evidence type="ECO:0000313" key="6">
    <source>
        <dbReference type="EMBL" id="KAB2818063.1"/>
    </source>
</evidence>
<dbReference type="InterPro" id="IPR036390">
    <property type="entry name" value="WH_DNA-bd_sf"/>
</dbReference>
<protein>
    <recommendedName>
        <fullName evidence="4">HTH-type transcriptional regulator</fullName>
    </recommendedName>
</protein>
<dbReference type="Gene3D" id="1.10.10.10">
    <property type="entry name" value="Winged helix-like DNA-binding domain superfamily/Winged helix DNA-binding domain"/>
    <property type="match status" value="1"/>
</dbReference>
<keyword evidence="2 4" id="KW-0238">DNA-binding</keyword>
<reference evidence="6 7" key="1">
    <citation type="submission" date="2019-10" db="EMBL/GenBank/DDBJ databases">
        <title>Genome sequence of Phaeocystidibacter marisrubri JCM30614 (type strain).</title>
        <authorList>
            <person name="Bowman J.P."/>
        </authorList>
    </citation>
    <scope>NUCLEOTIDE SEQUENCE [LARGE SCALE GENOMIC DNA]</scope>
    <source>
        <strain evidence="6 7">JCM 30614</strain>
    </source>
</reference>
<dbReference type="EMBL" id="WBVQ01000001">
    <property type="protein sequence ID" value="KAB2818063.1"/>
    <property type="molecule type" value="Genomic_DNA"/>
</dbReference>
<dbReference type="InterPro" id="IPR052362">
    <property type="entry name" value="HTH-GbsR_regulator"/>
</dbReference>
<evidence type="ECO:0000256" key="1">
    <source>
        <dbReference type="ARBA" id="ARBA00023015"/>
    </source>
</evidence>
<dbReference type="PANTHER" id="PTHR38465">
    <property type="entry name" value="HTH-TYPE TRANSCRIPTIONAL REGULATOR MJ1563-RELATED"/>
    <property type="match status" value="1"/>
</dbReference>
<keyword evidence="7" id="KW-1185">Reference proteome</keyword>